<dbReference type="OrthoDB" id="52741at2"/>
<keyword evidence="2" id="KW-1185">Reference proteome</keyword>
<dbReference type="AlphaFoldDB" id="K4LHB9"/>
<organism evidence="1 2">
    <name type="scientific">Thermacetogenium phaeum (strain ATCC BAA-254 / DSM 26808 / PB)</name>
    <dbReference type="NCBI Taxonomy" id="1089553"/>
    <lineage>
        <taxon>Bacteria</taxon>
        <taxon>Bacillati</taxon>
        <taxon>Bacillota</taxon>
        <taxon>Clostridia</taxon>
        <taxon>Thermoanaerobacterales</taxon>
        <taxon>Thermoanaerobacteraceae</taxon>
        <taxon>Thermacetogenium</taxon>
    </lineage>
</organism>
<evidence type="ECO:0000313" key="1">
    <source>
        <dbReference type="EMBL" id="AFV12391.1"/>
    </source>
</evidence>
<dbReference type="eggNOG" id="COG2733">
    <property type="taxonomic scope" value="Bacteria"/>
</dbReference>
<dbReference type="STRING" id="1089553.Tph_c22000"/>
<accession>K4LHB9</accession>
<name>K4LHB9_THEPS</name>
<dbReference type="Proteomes" id="UP000000467">
    <property type="component" value="Chromosome"/>
</dbReference>
<sequence length="784" mass="87396">MSNRTSEMSANTLLEAVRRSLLRAARYDPGTLVPPAAILWTDADGQWQPLVSQLRHLMPELLTLGDYNPGEKTGPAVWLRCVIERMLPELELPENVIPIIYLPNVGRQILRAGEECPNGLKPLVELQYRGTVWTQRNGKDWTVEAFLVSEEGLGLDVAKDKQTRQAMLRALPQLAITPVSRLRGKRLESEDFDKLIVADTSRDLLLWLNDPVQVREKWGNEKWEAFCSRCKAEYGFDPEGEGELVAAEKLGLREKEEWKALWERYAESAAIYPGIPEILRRAKPARLIFDREPWPDENEKDENLLRRSLLELEGLSPAAARQKIEELEEKHGMRREWVWARLGQSPLAEALKHLVTLARRTSQGLGGGSPKAMADLYTESGYLADDAVLRAIGSVKSADDARAIQAAVRSIYLPWLDDAARHYQDLITTFPFPDAIGKDQALVAADPGQCLLFVDGLRFDIARRMVAMAEERQLQVNVDWRWAGLPTVTATCKPAVSPLAGKLSGDLPGDEFVPEVGETNLPLTTDRFRKLLAEAGYQVFNSFETGHPGERGARGWTEFGEFDRLGHTLQSRLAARIDEQLELVLERVQDLLEAGWKQVRIVTDHGWLLVPGGLPAMKLPKYLTESRWTRCAAIRQGTCVDVPTAGWYWNACQYFAFAPGVYCFVKGNEYAHGGVSLQECLIPDLTFNSFELPSVAVSIREIQWLGMRCRVAVDAVSSEVMADLRTKPNDPNSSITTPKQIDSTGRVGLLVADDSLEGTTVSLVLLDPSGRVLAKQATTVGGED</sequence>
<dbReference type="NCBIfam" id="NF033450">
    <property type="entry name" value="BREX_PglZ_1_B"/>
    <property type="match status" value="1"/>
</dbReference>
<dbReference type="RefSeq" id="WP_015051265.1">
    <property type="nucleotide sequence ID" value="NC_018870.1"/>
</dbReference>
<dbReference type="KEGG" id="tpz:Tph_c22000"/>
<dbReference type="EMBL" id="CP003732">
    <property type="protein sequence ID" value="AFV12391.1"/>
    <property type="molecule type" value="Genomic_DNA"/>
</dbReference>
<dbReference type="HOGENOM" id="CLU_355596_0_0_9"/>
<proteinExistence type="predicted"/>
<evidence type="ECO:0008006" key="3">
    <source>
        <dbReference type="Google" id="ProtNLM"/>
    </source>
</evidence>
<reference evidence="1 2" key="1">
    <citation type="journal article" date="2012" name="BMC Genomics">
        <title>Genome-guided analysis of physiological and morphological traits of the fermentative acetate oxidizer Thermacetogenium phaeum.</title>
        <authorList>
            <person name="Oehler D."/>
            <person name="Poehlein A."/>
            <person name="Leimbach A."/>
            <person name="Muller N."/>
            <person name="Daniel R."/>
            <person name="Gottschalk G."/>
            <person name="Schink B."/>
        </authorList>
    </citation>
    <scope>NUCLEOTIDE SEQUENCE [LARGE SCALE GENOMIC DNA]</scope>
    <source>
        <strain evidence="2">ATCC BAA-254 / DSM 26808 / PB</strain>
    </source>
</reference>
<protein>
    <recommendedName>
        <fullName evidence="3">PglZ domain-containing protein</fullName>
    </recommendedName>
</protein>
<gene>
    <name evidence="1" type="ordered locus">Tph_c22000</name>
</gene>
<evidence type="ECO:0000313" key="2">
    <source>
        <dbReference type="Proteomes" id="UP000000467"/>
    </source>
</evidence>